<dbReference type="EMBL" id="BEXD01004320">
    <property type="protein sequence ID" value="GBC09690.1"/>
    <property type="molecule type" value="Genomic_DNA"/>
</dbReference>
<dbReference type="Gene3D" id="1.10.10.60">
    <property type="entry name" value="Homeodomain-like"/>
    <property type="match status" value="1"/>
</dbReference>
<reference evidence="3 4" key="1">
    <citation type="submission" date="2017-11" db="EMBL/GenBank/DDBJ databases">
        <title>The genome of Rhizophagus clarus HR1 reveals common genetic basis of auxotrophy among arbuscular mycorrhizal fungi.</title>
        <authorList>
            <person name="Kobayashi Y."/>
        </authorList>
    </citation>
    <scope>NUCLEOTIDE SEQUENCE [LARGE SCALE GENOMIC DNA]</scope>
    <source>
        <strain evidence="3 4">HR1</strain>
    </source>
</reference>
<dbReference type="Proteomes" id="UP000247702">
    <property type="component" value="Unassembled WGS sequence"/>
</dbReference>
<feature type="compositionally biased region" description="Basic and acidic residues" evidence="1">
    <location>
        <begin position="134"/>
        <end position="146"/>
    </location>
</feature>
<evidence type="ECO:0000256" key="1">
    <source>
        <dbReference type="SAM" id="MobiDB-lite"/>
    </source>
</evidence>
<feature type="domain" description="Myb/SANT-like DNA-binding" evidence="2">
    <location>
        <begin position="148"/>
        <end position="228"/>
    </location>
</feature>
<dbReference type="AlphaFoldDB" id="A0A2Z6SGP6"/>
<dbReference type="Pfam" id="PF13837">
    <property type="entry name" value="Myb_DNA-bind_4"/>
    <property type="match status" value="1"/>
</dbReference>
<evidence type="ECO:0000313" key="4">
    <source>
        <dbReference type="Proteomes" id="UP000247702"/>
    </source>
</evidence>
<sequence>MDSNSVSNFQYDSEFCVQQIPYLFNHFLNHQPVEYSFFYSLLNETYHIKCEEINNIPYNLKNNSFQYDNVYSFDYEQPDNKRVYRFTCRNLSSTFNFQFLNKFIYGMEFTQIKQQKSFPTKDQVILESLSKSSNSDENKKNSEKKSSRCMWNENSVRLLLSFLIEHKKKVAKIAKTRQHGGNKIKTKLWNDAVAMLSKNGYKYTAKQCSIKWKNIKSDYNDDSNQNGNNVRYKLEVEEILNRNT</sequence>
<dbReference type="InterPro" id="IPR044822">
    <property type="entry name" value="Myb_DNA-bind_4"/>
</dbReference>
<name>A0A2Z6SGP6_9GLOM</name>
<organism evidence="3 4">
    <name type="scientific">Rhizophagus clarus</name>
    <dbReference type="NCBI Taxonomy" id="94130"/>
    <lineage>
        <taxon>Eukaryota</taxon>
        <taxon>Fungi</taxon>
        <taxon>Fungi incertae sedis</taxon>
        <taxon>Mucoromycota</taxon>
        <taxon>Glomeromycotina</taxon>
        <taxon>Glomeromycetes</taxon>
        <taxon>Glomerales</taxon>
        <taxon>Glomeraceae</taxon>
        <taxon>Rhizophagus</taxon>
    </lineage>
</organism>
<comment type="caution">
    <text evidence="3">The sequence shown here is derived from an EMBL/GenBank/DDBJ whole genome shotgun (WGS) entry which is preliminary data.</text>
</comment>
<feature type="region of interest" description="Disordered" evidence="1">
    <location>
        <begin position="129"/>
        <end position="148"/>
    </location>
</feature>
<accession>A0A2Z6SGP6</accession>
<proteinExistence type="predicted"/>
<evidence type="ECO:0000313" key="3">
    <source>
        <dbReference type="EMBL" id="GBC09690.1"/>
    </source>
</evidence>
<protein>
    <recommendedName>
        <fullName evidence="2">Myb/SANT-like DNA-binding domain-containing protein</fullName>
    </recommendedName>
</protein>
<evidence type="ECO:0000259" key="2">
    <source>
        <dbReference type="Pfam" id="PF13837"/>
    </source>
</evidence>
<keyword evidence="4" id="KW-1185">Reference proteome</keyword>
<gene>
    <name evidence="3" type="ORF">RclHR1_09040009</name>
</gene>